<protein>
    <submittedName>
        <fullName evidence="2">Uncharacterized protein</fullName>
    </submittedName>
</protein>
<dbReference type="AlphaFoldDB" id="A0AA36DNT9"/>
<name>A0AA36DNT9_CYLNA</name>
<accession>A0AA36DNT9</accession>
<gene>
    <name evidence="2" type="ORF">CYNAS_LOCUS2624</name>
</gene>
<keyword evidence="1" id="KW-0732">Signal</keyword>
<feature type="chain" id="PRO_5041262587" evidence="1">
    <location>
        <begin position="26"/>
        <end position="163"/>
    </location>
</feature>
<dbReference type="Proteomes" id="UP001176961">
    <property type="component" value="Unassembled WGS sequence"/>
</dbReference>
<evidence type="ECO:0000313" key="3">
    <source>
        <dbReference type="Proteomes" id="UP001176961"/>
    </source>
</evidence>
<feature type="signal peptide" evidence="1">
    <location>
        <begin position="1"/>
        <end position="25"/>
    </location>
</feature>
<proteinExistence type="predicted"/>
<dbReference type="EMBL" id="CATQJL010000001">
    <property type="protein sequence ID" value="CAJ0590641.1"/>
    <property type="molecule type" value="Genomic_DNA"/>
</dbReference>
<evidence type="ECO:0000256" key="1">
    <source>
        <dbReference type="SAM" id="SignalP"/>
    </source>
</evidence>
<keyword evidence="3" id="KW-1185">Reference proteome</keyword>
<organism evidence="2 3">
    <name type="scientific">Cylicocyclus nassatus</name>
    <name type="common">Nematode worm</name>
    <dbReference type="NCBI Taxonomy" id="53992"/>
    <lineage>
        <taxon>Eukaryota</taxon>
        <taxon>Metazoa</taxon>
        <taxon>Ecdysozoa</taxon>
        <taxon>Nematoda</taxon>
        <taxon>Chromadorea</taxon>
        <taxon>Rhabditida</taxon>
        <taxon>Rhabditina</taxon>
        <taxon>Rhabditomorpha</taxon>
        <taxon>Strongyloidea</taxon>
        <taxon>Strongylidae</taxon>
        <taxon>Cylicocyclus</taxon>
    </lineage>
</organism>
<comment type="caution">
    <text evidence="2">The sequence shown here is derived from an EMBL/GenBank/DDBJ whole genome shotgun (WGS) entry which is preliminary data.</text>
</comment>
<evidence type="ECO:0000313" key="2">
    <source>
        <dbReference type="EMBL" id="CAJ0590641.1"/>
    </source>
</evidence>
<reference evidence="2" key="1">
    <citation type="submission" date="2023-07" db="EMBL/GenBank/DDBJ databases">
        <authorList>
            <consortium name="CYATHOMIX"/>
        </authorList>
    </citation>
    <scope>NUCLEOTIDE SEQUENCE</scope>
    <source>
        <strain evidence="2">N/A</strain>
    </source>
</reference>
<sequence length="163" mass="19014">MRRWNFSKEMRLVCIILSIAAVAKAGFLETNITGKDNLMTKYMRNYLKEKYNGTKLKICYNDFLKKMAKFQEIEKNNEWQAYLPYGIHIQFQVSKDYRDYLEAAQELKRIFDKKVDAKVKNALANKKYKPKTLGVGCGAHLKTKLPTCYMYLGIKADTCSIKI</sequence>